<gene>
    <name evidence="2" type="ORF">DUI87_03285</name>
</gene>
<evidence type="ECO:0000313" key="2">
    <source>
        <dbReference type="EMBL" id="RMC19721.1"/>
    </source>
</evidence>
<organism evidence="2 3">
    <name type="scientific">Hirundo rustica rustica</name>
    <dbReference type="NCBI Taxonomy" id="333673"/>
    <lineage>
        <taxon>Eukaryota</taxon>
        <taxon>Metazoa</taxon>
        <taxon>Chordata</taxon>
        <taxon>Craniata</taxon>
        <taxon>Vertebrata</taxon>
        <taxon>Euteleostomi</taxon>
        <taxon>Archelosauria</taxon>
        <taxon>Archosauria</taxon>
        <taxon>Dinosauria</taxon>
        <taxon>Saurischia</taxon>
        <taxon>Theropoda</taxon>
        <taxon>Coelurosauria</taxon>
        <taxon>Aves</taxon>
        <taxon>Neognathae</taxon>
        <taxon>Neoaves</taxon>
        <taxon>Telluraves</taxon>
        <taxon>Australaves</taxon>
        <taxon>Passeriformes</taxon>
        <taxon>Sylvioidea</taxon>
        <taxon>Hirundinidae</taxon>
        <taxon>Hirundo</taxon>
    </lineage>
</organism>
<proteinExistence type="predicted"/>
<dbReference type="EMBL" id="QRBI01000094">
    <property type="protein sequence ID" value="RMC19721.1"/>
    <property type="molecule type" value="Genomic_DNA"/>
</dbReference>
<keyword evidence="3" id="KW-1185">Reference proteome</keyword>
<accession>A0A3M0L3W3</accession>
<evidence type="ECO:0000313" key="3">
    <source>
        <dbReference type="Proteomes" id="UP000269221"/>
    </source>
</evidence>
<comment type="caution">
    <text evidence="2">The sequence shown here is derived from an EMBL/GenBank/DDBJ whole genome shotgun (WGS) entry which is preliminary data.</text>
</comment>
<reference evidence="2 3" key="1">
    <citation type="submission" date="2018-07" db="EMBL/GenBank/DDBJ databases">
        <title>A high quality draft genome assembly of the barn swallow (H. rustica rustica).</title>
        <authorList>
            <person name="Formenti G."/>
            <person name="Chiara M."/>
            <person name="Poveda L."/>
            <person name="Francoijs K.-J."/>
            <person name="Bonisoli-Alquati A."/>
            <person name="Canova L."/>
            <person name="Gianfranceschi L."/>
            <person name="Horner D.S."/>
            <person name="Saino N."/>
        </authorList>
    </citation>
    <scope>NUCLEOTIDE SEQUENCE [LARGE SCALE GENOMIC DNA]</scope>
    <source>
        <strain evidence="2">Chelidonia</strain>
        <tissue evidence="2">Blood</tissue>
    </source>
</reference>
<name>A0A3M0L3W3_HIRRU</name>
<feature type="region of interest" description="Disordered" evidence="1">
    <location>
        <begin position="1"/>
        <end position="30"/>
    </location>
</feature>
<dbReference type="OrthoDB" id="10036177at2759"/>
<dbReference type="AlphaFoldDB" id="A0A3M0L3W3"/>
<dbReference type="Proteomes" id="UP000269221">
    <property type="component" value="Unassembled WGS sequence"/>
</dbReference>
<evidence type="ECO:0000256" key="1">
    <source>
        <dbReference type="SAM" id="MobiDB-lite"/>
    </source>
</evidence>
<dbReference type="STRING" id="333673.A0A3M0L3W3"/>
<protein>
    <submittedName>
        <fullName evidence="2">Uncharacterized protein</fullName>
    </submittedName>
</protein>
<sequence length="72" mass="7807">MAQEKMELDLELPPGSATAPGDGSRLRRSNSAPLIHGLRSAVFQENAVRNVKVVAVLIHRITIAMISVMDQV</sequence>